<reference evidence="3" key="1">
    <citation type="submission" date="2017-05" db="EMBL/GenBank/DDBJ databases">
        <authorList>
            <person name="Rodrigo-Torres L."/>
            <person name="Arahal R. D."/>
            <person name="Lucena T."/>
        </authorList>
    </citation>
    <scope>NUCLEOTIDE SEQUENCE [LARGE SCALE GENOMIC DNA]</scope>
    <source>
        <strain evidence="3">CECT 8649</strain>
    </source>
</reference>
<name>A0A238JFK5_9RHOB</name>
<organism evidence="2 3">
    <name type="scientific">Pelagimonas phthalicica</name>
    <dbReference type="NCBI Taxonomy" id="1037362"/>
    <lineage>
        <taxon>Bacteria</taxon>
        <taxon>Pseudomonadati</taxon>
        <taxon>Pseudomonadota</taxon>
        <taxon>Alphaproteobacteria</taxon>
        <taxon>Rhodobacterales</taxon>
        <taxon>Roseobacteraceae</taxon>
        <taxon>Pelagimonas</taxon>
    </lineage>
</organism>
<proteinExistence type="predicted"/>
<gene>
    <name evidence="2" type="ORF">TRP8649_03296</name>
</gene>
<feature type="domain" description="Gp5/Type VI secretion system Vgr protein OB-fold" evidence="1">
    <location>
        <begin position="14"/>
        <end position="67"/>
    </location>
</feature>
<protein>
    <submittedName>
        <fullName evidence="2">Phage-related baseplate assembly protein</fullName>
    </submittedName>
</protein>
<dbReference type="AlphaFoldDB" id="A0A238JFK5"/>
<keyword evidence="3" id="KW-1185">Reference proteome</keyword>
<dbReference type="EMBL" id="FXXP01000002">
    <property type="protein sequence ID" value="SMX29163.1"/>
    <property type="molecule type" value="Genomic_DNA"/>
</dbReference>
<dbReference type="InterPro" id="IPR037026">
    <property type="entry name" value="Vgr_OB-fold_dom_sf"/>
</dbReference>
<evidence type="ECO:0000313" key="3">
    <source>
        <dbReference type="Proteomes" id="UP000225972"/>
    </source>
</evidence>
<dbReference type="Gene3D" id="2.40.50.230">
    <property type="entry name" value="Gp5 N-terminal domain"/>
    <property type="match status" value="1"/>
</dbReference>
<dbReference type="RefSeq" id="WP_099247007.1">
    <property type="nucleotide sequence ID" value="NZ_FXXP01000002.1"/>
</dbReference>
<sequence length="178" mass="19272">MRAREYEANNTNKRGIVVQRDPVKKRVRVQFEDEDEVVSHWIDVLARSGGETATFMMPNKGDEVWCALDARGEAGCLIGSRYNDQRKPPFGSNDDIGLVWDGGAVHVNKATGAVTVETNGPVSVKTSGALVLDAETITLKADAVKIDADVLTNKDVNIGHDHKHEDVMSGSSLTGEPT</sequence>
<dbReference type="Proteomes" id="UP000225972">
    <property type="component" value="Unassembled WGS sequence"/>
</dbReference>
<dbReference type="InterPro" id="IPR006531">
    <property type="entry name" value="Gp5/Vgr_OB"/>
</dbReference>
<evidence type="ECO:0000259" key="1">
    <source>
        <dbReference type="Pfam" id="PF04717"/>
    </source>
</evidence>
<accession>A0A238JFK5</accession>
<dbReference type="Pfam" id="PF04717">
    <property type="entry name" value="Phage_base_V"/>
    <property type="match status" value="1"/>
</dbReference>
<evidence type="ECO:0000313" key="2">
    <source>
        <dbReference type="EMBL" id="SMX29163.1"/>
    </source>
</evidence>